<dbReference type="GO" id="GO:0004386">
    <property type="term" value="F:helicase activity"/>
    <property type="evidence" value="ECO:0007669"/>
    <property type="project" value="UniProtKB-KW"/>
</dbReference>
<organism evidence="5">
    <name type="scientific">Siphoviridae sp. ctNs77</name>
    <dbReference type="NCBI Taxonomy" id="2825473"/>
    <lineage>
        <taxon>Viruses</taxon>
        <taxon>Duplodnaviria</taxon>
        <taxon>Heunggongvirae</taxon>
        <taxon>Uroviricota</taxon>
        <taxon>Caudoviricetes</taxon>
    </lineage>
</organism>
<keyword evidence="5" id="KW-0378">Hydrolase</keyword>
<feature type="domain" description="ERCC4" evidence="4">
    <location>
        <begin position="2"/>
        <end position="90"/>
    </location>
</feature>
<dbReference type="GO" id="GO:0004518">
    <property type="term" value="F:nuclease activity"/>
    <property type="evidence" value="ECO:0007669"/>
    <property type="project" value="InterPro"/>
</dbReference>
<keyword evidence="5" id="KW-0347">Helicase</keyword>
<dbReference type="Gene3D" id="3.40.50.10130">
    <property type="match status" value="1"/>
</dbReference>
<comment type="function">
    <text evidence="3">Plays a role in the inhibition of type I interferon signaling pathway. Mechanistically, specifically interacts with 2',3'-cGAMP and cleaves it via its phosphodiesterase activity. In turn, prevents 2',3'-cGAMP interaction with host ER-resident STING1 leading to inhibition of downstream signaling pathway and type I interferon production.</text>
</comment>
<comment type="similarity">
    <text evidence="1">Belongs to the asfivirus EP364R family.</text>
</comment>
<evidence type="ECO:0000256" key="2">
    <source>
        <dbReference type="ARBA" id="ARBA00015502"/>
    </source>
</evidence>
<reference evidence="5" key="1">
    <citation type="journal article" date="2021" name="Proc. Natl. Acad. Sci. U.S.A.">
        <title>A Catalog of Tens of Thousands of Viruses from Human Metagenomes Reveals Hidden Associations with Chronic Diseases.</title>
        <authorList>
            <person name="Tisza M.J."/>
            <person name="Buck C.B."/>
        </authorList>
    </citation>
    <scope>NUCLEOTIDE SEQUENCE</scope>
    <source>
        <strain evidence="5">CtNs77</strain>
    </source>
</reference>
<dbReference type="EMBL" id="BK015656">
    <property type="protein sequence ID" value="DAE18480.1"/>
    <property type="molecule type" value="Genomic_DNA"/>
</dbReference>
<evidence type="ECO:0000313" key="5">
    <source>
        <dbReference type="EMBL" id="DAE18480.1"/>
    </source>
</evidence>
<evidence type="ECO:0000259" key="4">
    <source>
        <dbReference type="SMART" id="SM00891"/>
    </source>
</evidence>
<dbReference type="Pfam" id="PF02732">
    <property type="entry name" value="ERCC4"/>
    <property type="match status" value="1"/>
</dbReference>
<evidence type="ECO:0000256" key="3">
    <source>
        <dbReference type="ARBA" id="ARBA00034463"/>
    </source>
</evidence>
<proteinExistence type="inferred from homology"/>
<dbReference type="GO" id="GO:0003677">
    <property type="term" value="F:DNA binding"/>
    <property type="evidence" value="ECO:0007669"/>
    <property type="project" value="InterPro"/>
</dbReference>
<dbReference type="SUPFAM" id="SSF52980">
    <property type="entry name" value="Restriction endonuclease-like"/>
    <property type="match status" value="1"/>
</dbReference>
<keyword evidence="5" id="KW-0547">Nucleotide-binding</keyword>
<protein>
    <recommendedName>
        <fullName evidence="2">ERCC4 domain-containing protein EP364R</fullName>
    </recommendedName>
</protein>
<dbReference type="SMART" id="SM00891">
    <property type="entry name" value="ERCC4"/>
    <property type="match status" value="1"/>
</dbReference>
<accession>A0A8S5QHF0</accession>
<dbReference type="InterPro" id="IPR011335">
    <property type="entry name" value="Restrct_endonuc-II-like"/>
</dbReference>
<sequence length="152" mass="17801">MIIQIDTREKDRAIKKIIAEFDRQGIKYISSKMFVGDYCDLSNPLVIIDRKQNIAELAQNATSQHDRFKRELLRLDEIGGKMYILVEQDKIDGVKIQSLDDVMMWKPRFGKIIGLQIYRILSAWQHKHSIEYVFCNKANTGKEIIRLLEDSK</sequence>
<evidence type="ECO:0000256" key="1">
    <source>
        <dbReference type="ARBA" id="ARBA00008322"/>
    </source>
</evidence>
<dbReference type="InterPro" id="IPR006166">
    <property type="entry name" value="ERCC4_domain"/>
</dbReference>
<dbReference type="GO" id="GO:0006259">
    <property type="term" value="P:DNA metabolic process"/>
    <property type="evidence" value="ECO:0007669"/>
    <property type="project" value="UniProtKB-ARBA"/>
</dbReference>
<keyword evidence="5" id="KW-0067">ATP-binding</keyword>
<name>A0A8S5QHF0_9CAUD</name>